<proteinExistence type="predicted"/>
<name>A0A3B0SZS9_9ZZZZ</name>
<organism evidence="1">
    <name type="scientific">hydrothermal vent metagenome</name>
    <dbReference type="NCBI Taxonomy" id="652676"/>
    <lineage>
        <taxon>unclassified sequences</taxon>
        <taxon>metagenomes</taxon>
        <taxon>ecological metagenomes</taxon>
    </lineage>
</organism>
<accession>A0A3B0SZS9</accession>
<evidence type="ECO:0000313" key="1">
    <source>
        <dbReference type="EMBL" id="VAW11575.1"/>
    </source>
</evidence>
<dbReference type="AlphaFoldDB" id="A0A3B0SZS9"/>
<sequence>MQWHGMAVLAANILIEERNLRIEVVMVKNG</sequence>
<protein>
    <submittedName>
        <fullName evidence="1">Uncharacterized protein</fullName>
    </submittedName>
</protein>
<gene>
    <name evidence="1" type="ORF">MNBD_BACTEROID03-2608</name>
</gene>
<dbReference type="EMBL" id="UOEL01000066">
    <property type="protein sequence ID" value="VAW11575.1"/>
    <property type="molecule type" value="Genomic_DNA"/>
</dbReference>
<reference evidence="1" key="1">
    <citation type="submission" date="2018-06" db="EMBL/GenBank/DDBJ databases">
        <authorList>
            <person name="Zhirakovskaya E."/>
        </authorList>
    </citation>
    <scope>NUCLEOTIDE SEQUENCE</scope>
</reference>